<proteinExistence type="inferred from homology"/>
<dbReference type="EMBL" id="JAERQM010000009">
    <property type="protein sequence ID" value="MBU8546699.1"/>
    <property type="molecule type" value="Genomic_DNA"/>
</dbReference>
<comment type="function">
    <text evidence="7">Part of the MsrPQ system that repairs oxidized periplasmic proteins containing methionine sulfoxide residues (Met-O), using respiratory chain electrons. Thus protects these proteins from oxidative-stress damage caused by reactive species of oxygen and chlorine generated by the host defense mechanisms. MsrPQ is essential for the maintenance of envelope integrity under bleach stress, rescuing a wide series of structurally unrelated periplasmic proteins from methionine oxidation. MsrQ provides electrons for reduction to the reductase catalytic subunit MsrP, using the quinone pool of the respiratory chain.</text>
</comment>
<keyword evidence="7" id="KW-0349">Heme</keyword>
<evidence type="ECO:0000313" key="9">
    <source>
        <dbReference type="EMBL" id="MBU8546699.1"/>
    </source>
</evidence>
<evidence type="ECO:0000256" key="5">
    <source>
        <dbReference type="ARBA" id="ARBA00023004"/>
    </source>
</evidence>
<keyword evidence="6 7" id="KW-0472">Membrane</keyword>
<keyword evidence="7" id="KW-1003">Cell membrane</keyword>
<dbReference type="InterPro" id="IPR022837">
    <property type="entry name" value="MsrQ-like"/>
</dbReference>
<reference evidence="9 10" key="1">
    <citation type="submission" date="2021-01" db="EMBL/GenBank/DDBJ databases">
        <title>Roseomonas sp. nov, a bacterium isolated from an oil production mixture in Yumen Oilfield.</title>
        <authorList>
            <person name="Wu D."/>
        </authorList>
    </citation>
    <scope>NUCLEOTIDE SEQUENCE [LARGE SCALE GENOMIC DNA]</scope>
    <source>
        <strain evidence="9 10">ROY-5-3</strain>
    </source>
</reference>
<evidence type="ECO:0000256" key="3">
    <source>
        <dbReference type="ARBA" id="ARBA00022692"/>
    </source>
</evidence>
<keyword evidence="7" id="KW-0249">Electron transport</keyword>
<feature type="transmembrane region" description="Helical" evidence="7">
    <location>
        <begin position="163"/>
        <end position="179"/>
    </location>
</feature>
<feature type="transmembrane region" description="Helical" evidence="7">
    <location>
        <begin position="125"/>
        <end position="143"/>
    </location>
</feature>
<comment type="cofactor">
    <cofactor evidence="7">
        <name>heme b</name>
        <dbReference type="ChEBI" id="CHEBI:60344"/>
    </cofactor>
    <text evidence="7">Binds 1 heme b (iron(II)-protoporphyrin IX) group per subunit.</text>
</comment>
<evidence type="ECO:0000256" key="6">
    <source>
        <dbReference type="ARBA" id="ARBA00023136"/>
    </source>
</evidence>
<evidence type="ECO:0000256" key="2">
    <source>
        <dbReference type="ARBA" id="ARBA00022448"/>
    </source>
</evidence>
<dbReference type="InterPro" id="IPR013130">
    <property type="entry name" value="Fe3_Rdtase_TM_dom"/>
</dbReference>
<feature type="transmembrane region" description="Helical" evidence="7">
    <location>
        <begin position="252"/>
        <end position="273"/>
    </location>
</feature>
<comment type="caution">
    <text evidence="7">Lacks conserved residue(s) required for the propagation of feature annotation.</text>
</comment>
<evidence type="ECO:0000256" key="7">
    <source>
        <dbReference type="HAMAP-Rule" id="MF_01207"/>
    </source>
</evidence>
<keyword evidence="3 7" id="KW-0812">Transmembrane</keyword>
<keyword evidence="5 7" id="KW-0408">Iron</keyword>
<organism evidence="9 10">
    <name type="scientific">Falsiroseomonas oleicola</name>
    <dbReference type="NCBI Taxonomy" id="2801474"/>
    <lineage>
        <taxon>Bacteria</taxon>
        <taxon>Pseudomonadati</taxon>
        <taxon>Pseudomonadota</taxon>
        <taxon>Alphaproteobacteria</taxon>
        <taxon>Acetobacterales</taxon>
        <taxon>Roseomonadaceae</taxon>
        <taxon>Falsiroseomonas</taxon>
    </lineage>
</organism>
<feature type="transmembrane region" description="Helical" evidence="7">
    <location>
        <begin position="211"/>
        <end position="232"/>
    </location>
</feature>
<evidence type="ECO:0000259" key="8">
    <source>
        <dbReference type="Pfam" id="PF01794"/>
    </source>
</evidence>
<dbReference type="PANTHER" id="PTHR36964">
    <property type="entry name" value="PROTEIN-METHIONINE-SULFOXIDE REDUCTASE HEME-BINDING SUBUNIT MSRQ"/>
    <property type="match status" value="1"/>
</dbReference>
<dbReference type="RefSeq" id="WP_216878722.1">
    <property type="nucleotide sequence ID" value="NZ_JAERQM010000009.1"/>
</dbReference>
<comment type="similarity">
    <text evidence="7">Belongs to the MsrQ family.</text>
</comment>
<dbReference type="PANTHER" id="PTHR36964:SF1">
    <property type="entry name" value="PROTEIN-METHIONINE-SULFOXIDE REDUCTASE HEME-BINDING SUBUNIT MSRQ"/>
    <property type="match status" value="1"/>
</dbReference>
<keyword evidence="7" id="KW-0479">Metal-binding</keyword>
<comment type="subunit">
    <text evidence="7">Heterodimer of a catalytic subunit (MsrP) and a heme-binding subunit (MsrQ).</text>
</comment>
<feature type="domain" description="Ferric oxidoreductase" evidence="8">
    <location>
        <begin position="60"/>
        <end position="171"/>
    </location>
</feature>
<comment type="cofactor">
    <cofactor evidence="7">
        <name>FMN</name>
        <dbReference type="ChEBI" id="CHEBI:58210"/>
    </cofactor>
    <text evidence="7">Binds 1 FMN per subunit.</text>
</comment>
<comment type="caution">
    <text evidence="9">The sequence shown here is derived from an EMBL/GenBank/DDBJ whole genome shotgun (WGS) entry which is preliminary data.</text>
</comment>
<evidence type="ECO:0000256" key="4">
    <source>
        <dbReference type="ARBA" id="ARBA00022989"/>
    </source>
</evidence>
<feature type="transmembrane region" description="Helical" evidence="7">
    <location>
        <begin position="21"/>
        <end position="43"/>
    </location>
</feature>
<keyword evidence="4 7" id="KW-1133">Transmembrane helix</keyword>
<dbReference type="Pfam" id="PF01794">
    <property type="entry name" value="Ferric_reduct"/>
    <property type="match status" value="1"/>
</dbReference>
<keyword evidence="2 7" id="KW-0813">Transport</keyword>
<accession>A0ABS6HDC2</accession>
<keyword evidence="7" id="KW-0288">FMN</keyword>
<evidence type="ECO:0000256" key="1">
    <source>
        <dbReference type="ARBA" id="ARBA00004141"/>
    </source>
</evidence>
<keyword evidence="10" id="KW-1185">Reference proteome</keyword>
<comment type="subcellular location">
    <subcellularLocation>
        <location evidence="7">Cell membrane</location>
        <topology evidence="7">Multi-pass membrane protein</topology>
    </subcellularLocation>
    <subcellularLocation>
        <location evidence="1">Membrane</location>
        <topology evidence="1">Multi-pass membrane protein</topology>
    </subcellularLocation>
</comment>
<feature type="transmembrane region" description="Helical" evidence="7">
    <location>
        <begin position="185"/>
        <end position="202"/>
    </location>
</feature>
<evidence type="ECO:0000313" key="10">
    <source>
        <dbReference type="Proteomes" id="UP000689967"/>
    </source>
</evidence>
<feature type="transmembrane region" description="Helical" evidence="7">
    <location>
        <begin position="92"/>
        <end position="113"/>
    </location>
</feature>
<gene>
    <name evidence="7" type="primary">msrQ</name>
    <name evidence="9" type="ORF">JJQ90_23475</name>
</gene>
<sequence>MSSTTLTAFPMPWRDRAGRFSWLRALVLASALAPGLVLLALLATGQMGAEPWKAATREAGTHALRFLLVSLAVTPLRYLADWPKALTLRRMLGLVALGYALLHLLLYAGHMAWDLAEITSEILRRFYLTLGFCVLLGLCVLGWTSTDGWQRRLGRRWKRLHKGVYLLAALGIFHAFLQAKSRADSTVVLAGVFLWLMGWRLLPGWARAHGAALAGLAVLAALGAAGLEWGWYAATTNLPAGRILAANLDPAAGWRPAQGVLLAGLAVAALTELRRRLR</sequence>
<dbReference type="Proteomes" id="UP000689967">
    <property type="component" value="Unassembled WGS sequence"/>
</dbReference>
<keyword evidence="7" id="KW-0285">Flavoprotein</keyword>
<dbReference type="HAMAP" id="MF_01207">
    <property type="entry name" value="MsrQ"/>
    <property type="match status" value="1"/>
</dbReference>
<protein>
    <recommendedName>
        <fullName evidence="7">Protein-methionine-sulfoxide reductase heme-binding subunit MsrQ</fullName>
    </recommendedName>
    <alternativeName>
        <fullName evidence="7">Flavocytochrome MsrQ</fullName>
    </alternativeName>
</protein>
<feature type="transmembrane region" description="Helical" evidence="7">
    <location>
        <begin position="63"/>
        <end position="80"/>
    </location>
</feature>
<name>A0ABS6HDC2_9PROT</name>